<gene>
    <name evidence="2" type="ORF">HKBW3S06_01180</name>
</gene>
<dbReference type="PANTHER" id="PTHR43384:SF13">
    <property type="entry name" value="SLR0110 PROTEIN"/>
    <property type="match status" value="1"/>
</dbReference>
<reference evidence="2 3" key="1">
    <citation type="journal article" date="2020" name="Front. Microbiol.">
        <title>Single-cell genomics of novel Actinobacteria with the Wood-Ljungdahl pathway discovered in a serpentinizing system.</title>
        <authorList>
            <person name="Merino N."/>
            <person name="Kawai M."/>
            <person name="Boyd E.S."/>
            <person name="Colman D.R."/>
            <person name="McGlynn S.E."/>
            <person name="Nealson K.H."/>
            <person name="Kurokawa K."/>
            <person name="Hongoh Y."/>
        </authorList>
    </citation>
    <scope>NUCLEOTIDE SEQUENCE [LARGE SCALE GENOMIC DNA]</scope>
    <source>
        <strain evidence="2 3">S06</strain>
    </source>
</reference>
<dbReference type="PANTHER" id="PTHR43384">
    <property type="entry name" value="SEPTUM SITE-DETERMINING PROTEIN MIND HOMOLOG, CHLOROPLASTIC-RELATED"/>
    <property type="match status" value="1"/>
</dbReference>
<dbReference type="GO" id="GO:0005829">
    <property type="term" value="C:cytosol"/>
    <property type="evidence" value="ECO:0007669"/>
    <property type="project" value="TreeGrafter"/>
</dbReference>
<dbReference type="Proteomes" id="UP000580051">
    <property type="component" value="Unassembled WGS sequence"/>
</dbReference>
<evidence type="ECO:0000313" key="3">
    <source>
        <dbReference type="Proteomes" id="UP000580051"/>
    </source>
</evidence>
<dbReference type="GO" id="GO:0005524">
    <property type="term" value="F:ATP binding"/>
    <property type="evidence" value="ECO:0007669"/>
    <property type="project" value="TreeGrafter"/>
</dbReference>
<dbReference type="InterPro" id="IPR050625">
    <property type="entry name" value="ParA/MinD_ATPase"/>
</dbReference>
<dbReference type="InterPro" id="IPR027417">
    <property type="entry name" value="P-loop_NTPase"/>
</dbReference>
<dbReference type="GO" id="GO:0051782">
    <property type="term" value="P:negative regulation of cell division"/>
    <property type="evidence" value="ECO:0007669"/>
    <property type="project" value="TreeGrafter"/>
</dbReference>
<dbReference type="EMBL" id="BLRV01000151">
    <property type="protein sequence ID" value="GFP21954.1"/>
    <property type="molecule type" value="Genomic_DNA"/>
</dbReference>
<dbReference type="RefSeq" id="WP_176227026.1">
    <property type="nucleotide sequence ID" value="NZ_BLRV01000151.1"/>
</dbReference>
<dbReference type="GO" id="GO:0009898">
    <property type="term" value="C:cytoplasmic side of plasma membrane"/>
    <property type="evidence" value="ECO:0007669"/>
    <property type="project" value="TreeGrafter"/>
</dbReference>
<sequence>MSSRSLSQEAEENRVVALDSRESRVKKPEAKIICILPNKGGFGKNTLAVGVGVSLARLNLRTLSLELDASPGDLAGLFDLDPASSLEQAINSSCNPSQYIHKIFDKLYVLLGPQDPLRGEMIKKEELERLVRVLAEQYDVIIFDTQPVLSDITLDAIKMSQETLVVSEPYLESVRRIAIMLDLLSTRFGVYTRNFKLLINKYRRLDPRRLTLRDVAAGSSLPIFWLVPFDKKCRNSMQQMRQGKLSRAHVVRSLMKLAVEICPDAWASDVRRWV</sequence>
<organism evidence="2 3">
    <name type="scientific">Candidatus Hakubella thermalkaliphila</name>
    <dbReference type="NCBI Taxonomy" id="2754717"/>
    <lineage>
        <taxon>Bacteria</taxon>
        <taxon>Bacillati</taxon>
        <taxon>Actinomycetota</taxon>
        <taxon>Actinomycetota incertae sedis</taxon>
        <taxon>Candidatus Hakubellales</taxon>
        <taxon>Candidatus Hakubellaceae</taxon>
        <taxon>Candidatus Hakubella</taxon>
    </lineage>
</organism>
<proteinExistence type="predicted"/>
<dbReference type="Gene3D" id="3.40.50.300">
    <property type="entry name" value="P-loop containing nucleotide triphosphate hydrolases"/>
    <property type="match status" value="1"/>
</dbReference>
<comment type="caution">
    <text evidence="2">The sequence shown here is derived from an EMBL/GenBank/DDBJ whole genome shotgun (WGS) entry which is preliminary data.</text>
</comment>
<dbReference type="SUPFAM" id="SSF52540">
    <property type="entry name" value="P-loop containing nucleoside triphosphate hydrolases"/>
    <property type="match status" value="1"/>
</dbReference>
<evidence type="ECO:0000259" key="1">
    <source>
        <dbReference type="Pfam" id="PF13614"/>
    </source>
</evidence>
<dbReference type="GO" id="GO:0016887">
    <property type="term" value="F:ATP hydrolysis activity"/>
    <property type="evidence" value="ECO:0007669"/>
    <property type="project" value="TreeGrafter"/>
</dbReference>
<dbReference type="InterPro" id="IPR025669">
    <property type="entry name" value="AAA_dom"/>
</dbReference>
<accession>A0A6V8NRD9</accession>
<name>A0A6V8NRD9_9ACTN</name>
<dbReference type="AlphaFoldDB" id="A0A6V8NRD9"/>
<feature type="domain" description="AAA" evidence="1">
    <location>
        <begin position="30"/>
        <end position="173"/>
    </location>
</feature>
<protein>
    <recommendedName>
        <fullName evidence="1">AAA domain-containing protein</fullName>
    </recommendedName>
</protein>
<dbReference type="Pfam" id="PF13614">
    <property type="entry name" value="AAA_31"/>
    <property type="match status" value="1"/>
</dbReference>
<evidence type="ECO:0000313" key="2">
    <source>
        <dbReference type="EMBL" id="GFP21954.1"/>
    </source>
</evidence>